<accession>A0A058Z3W8</accession>
<dbReference type="InterPro" id="IPR009030">
    <property type="entry name" value="Growth_fac_rcpt_cys_sf"/>
</dbReference>
<dbReference type="Gene3D" id="2.10.220.10">
    <property type="entry name" value="Hormone Receptor, Insulin-like Growth Factor Receptor 1, Chain A, domain 2"/>
    <property type="match status" value="2"/>
</dbReference>
<feature type="compositionally biased region" description="Basic and acidic residues" evidence="1">
    <location>
        <begin position="213"/>
        <end position="227"/>
    </location>
</feature>
<feature type="region of interest" description="Disordered" evidence="1">
    <location>
        <begin position="210"/>
        <end position="245"/>
    </location>
</feature>
<dbReference type="CDD" id="cd00064">
    <property type="entry name" value="FU"/>
    <property type="match status" value="1"/>
</dbReference>
<feature type="region of interest" description="Disordered" evidence="1">
    <location>
        <begin position="49"/>
        <end position="121"/>
    </location>
</feature>
<protein>
    <recommendedName>
        <fullName evidence="5">Furin-like cysteine-rich domain-containing protein</fullName>
    </recommendedName>
</protein>
<dbReference type="SMART" id="SM00261">
    <property type="entry name" value="FU"/>
    <property type="match status" value="3"/>
</dbReference>
<evidence type="ECO:0000256" key="1">
    <source>
        <dbReference type="SAM" id="MobiDB-lite"/>
    </source>
</evidence>
<name>A0A058Z3W8_FONAL</name>
<keyword evidence="4" id="KW-1185">Reference proteome</keyword>
<dbReference type="Proteomes" id="UP000030693">
    <property type="component" value="Unassembled WGS sequence"/>
</dbReference>
<feature type="compositionally biased region" description="Gly residues" evidence="1">
    <location>
        <begin position="236"/>
        <end position="245"/>
    </location>
</feature>
<dbReference type="AlphaFoldDB" id="A0A058Z3W8"/>
<dbReference type="SUPFAM" id="SSF57184">
    <property type="entry name" value="Growth factor receptor domain"/>
    <property type="match status" value="2"/>
</dbReference>
<evidence type="ECO:0000313" key="4">
    <source>
        <dbReference type="Proteomes" id="UP000030693"/>
    </source>
</evidence>
<gene>
    <name evidence="3" type="ORF">H696_04364</name>
</gene>
<dbReference type="EMBL" id="KB932207">
    <property type="protein sequence ID" value="KCV68945.1"/>
    <property type="molecule type" value="Genomic_DNA"/>
</dbReference>
<keyword evidence="2" id="KW-0812">Transmembrane</keyword>
<dbReference type="RefSeq" id="XP_009496516.1">
    <property type="nucleotide sequence ID" value="XM_009498241.1"/>
</dbReference>
<evidence type="ECO:0000313" key="3">
    <source>
        <dbReference type="EMBL" id="KCV68945.1"/>
    </source>
</evidence>
<evidence type="ECO:0008006" key="5">
    <source>
        <dbReference type="Google" id="ProtNLM"/>
    </source>
</evidence>
<dbReference type="GeneID" id="20529089"/>
<feature type="transmembrane region" description="Helical" evidence="2">
    <location>
        <begin position="397"/>
        <end position="420"/>
    </location>
</feature>
<keyword evidence="2" id="KW-0472">Membrane</keyword>
<keyword evidence="2" id="KW-1133">Transmembrane helix</keyword>
<proteinExistence type="predicted"/>
<organism evidence="3">
    <name type="scientific">Fonticula alba</name>
    <name type="common">Slime mold</name>
    <dbReference type="NCBI Taxonomy" id="691883"/>
    <lineage>
        <taxon>Eukaryota</taxon>
        <taxon>Rotosphaerida</taxon>
        <taxon>Fonticulaceae</taxon>
        <taxon>Fonticula</taxon>
    </lineage>
</organism>
<evidence type="ECO:0000256" key="2">
    <source>
        <dbReference type="SAM" id="Phobius"/>
    </source>
</evidence>
<reference evidence="3" key="1">
    <citation type="submission" date="2013-04" db="EMBL/GenBank/DDBJ databases">
        <title>The Genome Sequence of Fonticula alba ATCC 38817.</title>
        <authorList>
            <consortium name="The Broad Institute Genomics Platform"/>
            <person name="Russ C."/>
            <person name="Cuomo C."/>
            <person name="Burger G."/>
            <person name="Gray M.W."/>
            <person name="Holland P.W.H."/>
            <person name="King N."/>
            <person name="Lang F.B.F."/>
            <person name="Roger A.J."/>
            <person name="Ruiz-Trillo I."/>
            <person name="Brown M."/>
            <person name="Walker B."/>
            <person name="Young S."/>
            <person name="Zeng Q."/>
            <person name="Gargeya S."/>
            <person name="Fitzgerald M."/>
            <person name="Haas B."/>
            <person name="Abouelleil A."/>
            <person name="Allen A.W."/>
            <person name="Alvarado L."/>
            <person name="Arachchi H.M."/>
            <person name="Berlin A.M."/>
            <person name="Chapman S.B."/>
            <person name="Gainer-Dewar J."/>
            <person name="Goldberg J."/>
            <person name="Griggs A."/>
            <person name="Gujja S."/>
            <person name="Hansen M."/>
            <person name="Howarth C."/>
            <person name="Imamovic A."/>
            <person name="Ireland A."/>
            <person name="Larimer J."/>
            <person name="McCowan C."/>
            <person name="Murphy C."/>
            <person name="Pearson M."/>
            <person name="Poon T.W."/>
            <person name="Priest M."/>
            <person name="Roberts A."/>
            <person name="Saif S."/>
            <person name="Shea T."/>
            <person name="Sisk P."/>
            <person name="Sykes S."/>
            <person name="Wortman J."/>
            <person name="Nusbaum C."/>
            <person name="Birren B."/>
        </authorList>
    </citation>
    <scope>NUCLEOTIDE SEQUENCE [LARGE SCALE GENOMIC DNA]</scope>
    <source>
        <strain evidence="3">ATCC 38817</strain>
    </source>
</reference>
<sequence length="443" mass="47255">MPAFRCPAGQYPVGADCQPCHESCRSCRGPLPRDCLLCAPGFGQLHFDLLNDQPTGSQSSSRSSPNDGTPDSDASGRHGSGGSGPASGSEDRARPDAGSLASSHPDVLATSDENGMGIAEYGDSTDHGLSLPEDWVLCHRCEDLGHLSLDGLCMYRCPVGYEQQGSECRPLCSIGSRLVFKSPLDLEGIRKDPEYNGPLGLGRRLLSTPAGHSEARTWRDVREEDAKTPVAAPGSSGAGSPGSGSSGQLASECVRCEVANCRHCFSAQDYCDQCDDGYKLLVAMSNVSPFRCVQECPQRHFADPEKLLYWGVPPVPQARTSHRTGSHGMAGVPARRRLAVRATSPPGAYQRFFDSSLYCSPCHEDCDFGCRGLGPGDCTRPIVDSGDPGKDLRKPAIIASITAAVLAVFVLGVMFLVVGLKLRSNYLKKAERRRRAATAAITH</sequence>
<dbReference type="InterPro" id="IPR006212">
    <property type="entry name" value="Furin_repeat"/>
</dbReference>